<dbReference type="Proteomes" id="UP000504606">
    <property type="component" value="Unplaced"/>
</dbReference>
<evidence type="ECO:0000313" key="2">
    <source>
        <dbReference type="Proteomes" id="UP000504606"/>
    </source>
</evidence>
<reference evidence="3" key="1">
    <citation type="submission" date="2025-08" db="UniProtKB">
        <authorList>
            <consortium name="RefSeq"/>
        </authorList>
    </citation>
    <scope>IDENTIFICATION</scope>
    <source>
        <tissue evidence="3">Whole organism</tissue>
    </source>
</reference>
<accession>A0A6J1TID1</accession>
<proteinExistence type="predicted"/>
<sequence length="161" mass="16023">MTVRALSLTLLLCLLGGLHGQEIDPDAEVFEVAEGGTVVVNQPTLPEINVNTSNVIHNNIPGPTVVEVPAAQPAAEVVTVPVPVPTVATTAAPAIVNPAVVNPTVVNPTVVNPTGMRYGVGVVPLGSLLMGGGLGGMGLGGMGLGGMGLGAAMMPRLIIGR</sequence>
<protein>
    <submittedName>
        <fullName evidence="3">Uncharacterized protein LOC113215198</fullName>
    </submittedName>
</protein>
<dbReference type="GeneID" id="113215198"/>
<feature type="chain" id="PRO_5026883424" evidence="1">
    <location>
        <begin position="21"/>
        <end position="161"/>
    </location>
</feature>
<dbReference type="AlphaFoldDB" id="A0A6J1TID1"/>
<feature type="signal peptide" evidence="1">
    <location>
        <begin position="1"/>
        <end position="20"/>
    </location>
</feature>
<gene>
    <name evidence="3" type="primary">LOC113215198</name>
</gene>
<dbReference type="KEGG" id="foc:113215198"/>
<keyword evidence="2" id="KW-1185">Reference proteome</keyword>
<keyword evidence="1" id="KW-0732">Signal</keyword>
<evidence type="ECO:0000256" key="1">
    <source>
        <dbReference type="SAM" id="SignalP"/>
    </source>
</evidence>
<evidence type="ECO:0000313" key="3">
    <source>
        <dbReference type="RefSeq" id="XP_026290596.1"/>
    </source>
</evidence>
<name>A0A6J1TID1_FRAOC</name>
<organism evidence="2 3">
    <name type="scientific">Frankliniella occidentalis</name>
    <name type="common">Western flower thrips</name>
    <name type="synonym">Euthrips occidentalis</name>
    <dbReference type="NCBI Taxonomy" id="133901"/>
    <lineage>
        <taxon>Eukaryota</taxon>
        <taxon>Metazoa</taxon>
        <taxon>Ecdysozoa</taxon>
        <taxon>Arthropoda</taxon>
        <taxon>Hexapoda</taxon>
        <taxon>Insecta</taxon>
        <taxon>Pterygota</taxon>
        <taxon>Neoptera</taxon>
        <taxon>Paraneoptera</taxon>
        <taxon>Thysanoptera</taxon>
        <taxon>Terebrantia</taxon>
        <taxon>Thripoidea</taxon>
        <taxon>Thripidae</taxon>
        <taxon>Frankliniella</taxon>
    </lineage>
</organism>
<dbReference type="RefSeq" id="XP_026290596.1">
    <property type="nucleotide sequence ID" value="XM_026434811.2"/>
</dbReference>
<dbReference type="OrthoDB" id="8197197at2759"/>